<name>A0AAE3EXF6_9FLAO</name>
<evidence type="ECO:0000313" key="2">
    <source>
        <dbReference type="Proteomes" id="UP001200642"/>
    </source>
</evidence>
<gene>
    <name evidence="1" type="ORF">K8352_14760</name>
</gene>
<evidence type="ECO:0000313" key="1">
    <source>
        <dbReference type="EMBL" id="MCG2462018.1"/>
    </source>
</evidence>
<dbReference type="Proteomes" id="UP001200642">
    <property type="component" value="Unassembled WGS sequence"/>
</dbReference>
<proteinExistence type="predicted"/>
<dbReference type="AlphaFoldDB" id="A0AAE3EXF6"/>
<organism evidence="1 2">
    <name type="scientific">Cerina litoralis</name>
    <dbReference type="NCBI Taxonomy" id="2874477"/>
    <lineage>
        <taxon>Bacteria</taxon>
        <taxon>Pseudomonadati</taxon>
        <taxon>Bacteroidota</taxon>
        <taxon>Flavobacteriia</taxon>
        <taxon>Flavobacteriales</taxon>
        <taxon>Flavobacteriaceae</taxon>
        <taxon>Cerina</taxon>
    </lineage>
</organism>
<dbReference type="InterPro" id="IPR046230">
    <property type="entry name" value="DUF6263"/>
</dbReference>
<accession>A0AAE3EXF6</accession>
<keyword evidence="2" id="KW-1185">Reference proteome</keyword>
<protein>
    <submittedName>
        <fullName evidence="1">DUF6263 family protein</fullName>
    </submittedName>
</protein>
<dbReference type="EMBL" id="JAIRBC010000023">
    <property type="protein sequence ID" value="MCG2462018.1"/>
    <property type="molecule type" value="Genomic_DNA"/>
</dbReference>
<dbReference type="Pfam" id="PF19777">
    <property type="entry name" value="DUF6263"/>
    <property type="match status" value="1"/>
</dbReference>
<sequence length="293" mass="32581">MRSLVYLLFFTLCGNALLGQSLLEYNLKAGEVYTIKQKATQEITQNLEGAAHVITNYIDGILEFKVVGETDGNYNIDLTFKDLNLELISSIQGKMMEVHAKEVVEGDIQSKVFNSLLEHPVHLILARTGDILEVSGGEELVEKMTASSELEDDFSKNMMKKSLESEFGSQALANSYKQMTFIYPKKNVRVGDTWKNAYQGKMQTENTWTLDSLTNEHAVISGKANVVMDIKELSSTMNLMGTQQTTITTDLSSGFVQNMKVEGISEGTSQITQMGDQEIPTTIKSTVSYQLIK</sequence>
<dbReference type="RefSeq" id="WP_317903159.1">
    <property type="nucleotide sequence ID" value="NZ_JAIRBC010000023.1"/>
</dbReference>
<comment type="caution">
    <text evidence="1">The sequence shown here is derived from an EMBL/GenBank/DDBJ whole genome shotgun (WGS) entry which is preliminary data.</text>
</comment>
<reference evidence="1" key="1">
    <citation type="submission" date="2023-02" db="EMBL/GenBank/DDBJ databases">
        <title>Genome of Flavobacteriaceae gen. nov. sp. strain F89.</title>
        <authorList>
            <person name="Wang Y."/>
        </authorList>
    </citation>
    <scope>NUCLEOTIDE SEQUENCE</scope>
    <source>
        <strain evidence="1">F89</strain>
    </source>
</reference>